<evidence type="ECO:0000256" key="1">
    <source>
        <dbReference type="SAM" id="MobiDB-lite"/>
    </source>
</evidence>
<accession>A0A940WV40</accession>
<dbReference type="AlphaFoldDB" id="A0A940WV40"/>
<protein>
    <submittedName>
        <fullName evidence="2">Uncharacterized protein</fullName>
    </submittedName>
</protein>
<keyword evidence="3" id="KW-1185">Reference proteome</keyword>
<comment type="caution">
    <text evidence="2">The sequence shown here is derived from an EMBL/GenBank/DDBJ whole genome shotgun (WGS) entry which is preliminary data.</text>
</comment>
<evidence type="ECO:0000313" key="3">
    <source>
        <dbReference type="Proteomes" id="UP000674234"/>
    </source>
</evidence>
<reference evidence="2" key="1">
    <citation type="submission" date="2021-02" db="EMBL/GenBank/DDBJ databases">
        <title>Draft genome sequence of Microbispora sp. RL4-1S isolated from rice leaves in Thailand.</title>
        <authorList>
            <person name="Muangham S."/>
            <person name="Duangmal K."/>
        </authorList>
    </citation>
    <scope>NUCLEOTIDE SEQUENCE</scope>
    <source>
        <strain evidence="2">RL4-1S</strain>
    </source>
</reference>
<name>A0A940WV40_9ACTN</name>
<proteinExistence type="predicted"/>
<dbReference type="EMBL" id="JAFCNB010000020">
    <property type="protein sequence ID" value="MBP2707484.1"/>
    <property type="molecule type" value="Genomic_DNA"/>
</dbReference>
<dbReference type="RefSeq" id="WP_210158754.1">
    <property type="nucleotide sequence ID" value="NZ_JAFCNB010000020.1"/>
</dbReference>
<feature type="region of interest" description="Disordered" evidence="1">
    <location>
        <begin position="48"/>
        <end position="72"/>
    </location>
</feature>
<sequence>MPRIIARKAQADVDERLRGWAERDTTAAERRTAKGIGLASRKESFLRNKSMRSSGPVSQRMYVSGDGTRAAV</sequence>
<gene>
    <name evidence="2" type="ORF">JOL79_27245</name>
</gene>
<evidence type="ECO:0000313" key="2">
    <source>
        <dbReference type="EMBL" id="MBP2707484.1"/>
    </source>
</evidence>
<dbReference type="Proteomes" id="UP000674234">
    <property type="component" value="Unassembled WGS sequence"/>
</dbReference>
<organism evidence="2 3">
    <name type="scientific">Microbispora oryzae</name>
    <dbReference type="NCBI Taxonomy" id="2806554"/>
    <lineage>
        <taxon>Bacteria</taxon>
        <taxon>Bacillati</taxon>
        <taxon>Actinomycetota</taxon>
        <taxon>Actinomycetes</taxon>
        <taxon>Streptosporangiales</taxon>
        <taxon>Streptosporangiaceae</taxon>
        <taxon>Microbispora</taxon>
    </lineage>
</organism>